<feature type="chain" id="PRO_5045231010" description="Spore coat protein U domain-containing protein" evidence="1">
    <location>
        <begin position="24"/>
        <end position="182"/>
    </location>
</feature>
<accession>A0ABZ2G440</accession>
<keyword evidence="1" id="KW-0732">Signal</keyword>
<name>A0ABZ2G440_9SPHN</name>
<organism evidence="2 3">
    <name type="scientific">Sphingomonas kaistensis</name>
    <dbReference type="NCBI Taxonomy" id="298708"/>
    <lineage>
        <taxon>Bacteria</taxon>
        <taxon>Pseudomonadati</taxon>
        <taxon>Pseudomonadota</taxon>
        <taxon>Alphaproteobacteria</taxon>
        <taxon>Sphingomonadales</taxon>
        <taxon>Sphingomonadaceae</taxon>
        <taxon>Sphingomonas</taxon>
    </lineage>
</organism>
<protein>
    <recommendedName>
        <fullName evidence="4">Spore coat protein U domain-containing protein</fullName>
    </recommendedName>
</protein>
<sequence length="182" mass="17862">MRLMTQMTAALLGSALLSTTAGAAPTQGTLGATSTGSIQINASVPTRVRISGLTDVTLANLDPTANAVAAQNVCVWSNSSTRGYRITATGSGTGNAFTLANGALSAVPYAVEWGGSTGLSSGTALSAGAPLPGQVSTATRADCSAGPASSASLIVRLAAADLQQMSAATNYTGTLTLLVAPE</sequence>
<feature type="signal peptide" evidence="1">
    <location>
        <begin position="1"/>
        <end position="23"/>
    </location>
</feature>
<gene>
    <name evidence="2" type="ORF">V6R86_09315</name>
</gene>
<dbReference type="Proteomes" id="UP001382935">
    <property type="component" value="Chromosome"/>
</dbReference>
<evidence type="ECO:0008006" key="4">
    <source>
        <dbReference type="Google" id="ProtNLM"/>
    </source>
</evidence>
<dbReference type="EMBL" id="CP145607">
    <property type="protein sequence ID" value="WWM70867.1"/>
    <property type="molecule type" value="Genomic_DNA"/>
</dbReference>
<proteinExistence type="predicted"/>
<reference evidence="2 3" key="1">
    <citation type="submission" date="2024-02" db="EMBL/GenBank/DDBJ databases">
        <title>Full genome sequence of Sphingomonas kaistensis.</title>
        <authorList>
            <person name="Poletto B.L."/>
            <person name="Silva G."/>
            <person name="Galante D."/>
            <person name="Campos K.R."/>
            <person name="Santos M.B.N."/>
            <person name="Sacchi C.T."/>
        </authorList>
    </citation>
    <scope>NUCLEOTIDE SEQUENCE [LARGE SCALE GENOMIC DNA]</scope>
    <source>
        <strain evidence="2 3">MA4R</strain>
    </source>
</reference>
<evidence type="ECO:0000256" key="1">
    <source>
        <dbReference type="SAM" id="SignalP"/>
    </source>
</evidence>
<dbReference type="RefSeq" id="WP_338504005.1">
    <property type="nucleotide sequence ID" value="NZ_CP145607.1"/>
</dbReference>
<evidence type="ECO:0000313" key="2">
    <source>
        <dbReference type="EMBL" id="WWM70867.1"/>
    </source>
</evidence>
<evidence type="ECO:0000313" key="3">
    <source>
        <dbReference type="Proteomes" id="UP001382935"/>
    </source>
</evidence>
<keyword evidence="3" id="KW-1185">Reference proteome</keyword>